<evidence type="ECO:0000313" key="1">
    <source>
        <dbReference type="EMBL" id="KAI8026039.1"/>
    </source>
</evidence>
<keyword evidence="2" id="KW-1185">Reference proteome</keyword>
<gene>
    <name evidence="1" type="ORF">LOK49_LG02G00965</name>
</gene>
<accession>A0ACC0IJR3</accession>
<name>A0ACC0IJR3_9ERIC</name>
<organism evidence="1 2">
    <name type="scientific">Camellia lanceoleosa</name>
    <dbReference type="NCBI Taxonomy" id="1840588"/>
    <lineage>
        <taxon>Eukaryota</taxon>
        <taxon>Viridiplantae</taxon>
        <taxon>Streptophyta</taxon>
        <taxon>Embryophyta</taxon>
        <taxon>Tracheophyta</taxon>
        <taxon>Spermatophyta</taxon>
        <taxon>Magnoliopsida</taxon>
        <taxon>eudicotyledons</taxon>
        <taxon>Gunneridae</taxon>
        <taxon>Pentapetalae</taxon>
        <taxon>asterids</taxon>
        <taxon>Ericales</taxon>
        <taxon>Theaceae</taxon>
        <taxon>Camellia</taxon>
    </lineage>
</organism>
<evidence type="ECO:0000313" key="2">
    <source>
        <dbReference type="Proteomes" id="UP001060215"/>
    </source>
</evidence>
<comment type="caution">
    <text evidence="1">The sequence shown here is derived from an EMBL/GenBank/DDBJ whole genome shotgun (WGS) entry which is preliminary data.</text>
</comment>
<protein>
    <submittedName>
        <fullName evidence="1">Disease resistance RPP13-like protein 4</fullName>
    </submittedName>
</protein>
<dbReference type="Proteomes" id="UP001060215">
    <property type="component" value="Chromosome 3"/>
</dbReference>
<sequence>MVSDLKEQRFLQKALSDINKMVSNLKVHTPSAQSFNLSPSNFNLSIPGNEIPNPRLSENFSNTDFFIDFRARYDSLNREQRQCLLYFSIFPESSIIRKKVLTYLLIGEGFRDSTTTGDGLFEELATKGFIEPVEEKGIGDFKSCKINPPIRSKLISLARDADFFDFDSNNNPTVDFTRSSRACLLKEGSLQQLSTKVNHEKLEVLFNVGESYLDFPSECFSKMKKMVVLHLGNWSCSGDNIIKADGAALLESLSDVRRLNPRTKDQCTLSDLEKLEKLRKLGLYADRKTTGEKGELNCLSNFKVLRILTISWTIVSSESKSGKGVVHKILANTKKHNRAV</sequence>
<dbReference type="EMBL" id="CM045760">
    <property type="protein sequence ID" value="KAI8026039.1"/>
    <property type="molecule type" value="Genomic_DNA"/>
</dbReference>
<proteinExistence type="predicted"/>
<reference evidence="1 2" key="1">
    <citation type="journal article" date="2022" name="Plant J.">
        <title>Chromosome-level genome of Camellia lanceoleosa provides a valuable resource for understanding genome evolution and self-incompatibility.</title>
        <authorList>
            <person name="Gong W."/>
            <person name="Xiao S."/>
            <person name="Wang L."/>
            <person name="Liao Z."/>
            <person name="Chang Y."/>
            <person name="Mo W."/>
            <person name="Hu G."/>
            <person name="Li W."/>
            <person name="Zhao G."/>
            <person name="Zhu H."/>
            <person name="Hu X."/>
            <person name="Ji K."/>
            <person name="Xiang X."/>
            <person name="Song Q."/>
            <person name="Yuan D."/>
            <person name="Jin S."/>
            <person name="Zhang L."/>
        </authorList>
    </citation>
    <scope>NUCLEOTIDE SEQUENCE [LARGE SCALE GENOMIC DNA]</scope>
    <source>
        <strain evidence="1">SQ_2022a</strain>
    </source>
</reference>